<dbReference type="SUPFAM" id="SSF51261">
    <property type="entry name" value="Duplicated hybrid motif"/>
    <property type="match status" value="1"/>
</dbReference>
<dbReference type="EMBL" id="CP002696">
    <property type="protein sequence ID" value="AEE17088.1"/>
    <property type="molecule type" value="Genomic_DNA"/>
</dbReference>
<dbReference type="Gene3D" id="2.70.70.10">
    <property type="entry name" value="Glucose Permease (Domain IIA)"/>
    <property type="match status" value="1"/>
</dbReference>
<evidence type="ECO:0000313" key="4">
    <source>
        <dbReference type="Proteomes" id="UP000006546"/>
    </source>
</evidence>
<protein>
    <submittedName>
        <fullName evidence="3">Peptidase M23</fullName>
    </submittedName>
</protein>
<dbReference type="RefSeq" id="WP_013758793.1">
    <property type="nucleotide sequence ID" value="NC_015500.1"/>
</dbReference>
<feature type="chain" id="PRO_5003311083" evidence="1">
    <location>
        <begin position="26"/>
        <end position="291"/>
    </location>
</feature>
<sequence>MKKFYRTIRLFTVLSGVLLSIHAAAAFDWPQTPVYADSFYSLFGQLRGTVFGTSLIFTEPEEITAAGDGIVLVEIGGESGEMGWFDSPLGNTVIVAHNDKLLSVYANLETVALDDQAEQVSIGTPLGKSGSSGWQQGKSSLEFQIVDTKNKTVINPRMLMPHMEAEQPLRLAGITAVSKQGEVFDLRVRRTLPSGVYLLYRERPNTVMPYKTIVSVNGAAVETITFDMLNRNGNRIGVMGKKNYPVEAVYPDNTRQLLAEVTFSRGKNTLTVTAADINGTEYPLTYILDIK</sequence>
<reference evidence="4" key="1">
    <citation type="submission" date="2011-04" db="EMBL/GenBank/DDBJ databases">
        <title>The complete genome of Treponema brennaborense DSM 12168.</title>
        <authorList>
            <person name="Lucas S."/>
            <person name="Han J."/>
            <person name="Lapidus A."/>
            <person name="Bruce D."/>
            <person name="Goodwin L."/>
            <person name="Pitluck S."/>
            <person name="Peters L."/>
            <person name="Kyrpides N."/>
            <person name="Mavromatis K."/>
            <person name="Ivanova N."/>
            <person name="Mikhailova N."/>
            <person name="Pagani I."/>
            <person name="Teshima H."/>
            <person name="Detter J.C."/>
            <person name="Tapia R."/>
            <person name="Han C."/>
            <person name="Land M."/>
            <person name="Hauser L."/>
            <person name="Markowitz V."/>
            <person name="Cheng J.-F."/>
            <person name="Hugenholtz P."/>
            <person name="Woyke T."/>
            <person name="Wu D."/>
            <person name="Gronow S."/>
            <person name="Wellnitz S."/>
            <person name="Brambilla E."/>
            <person name="Klenk H.-P."/>
            <person name="Eisen J.A."/>
        </authorList>
    </citation>
    <scope>NUCLEOTIDE SEQUENCE [LARGE SCALE GENOMIC DNA]</scope>
    <source>
        <strain evidence="4">DSM 12168 / CIP 105900 / DD5/3</strain>
    </source>
</reference>
<dbReference type="GO" id="GO:0004222">
    <property type="term" value="F:metalloendopeptidase activity"/>
    <property type="evidence" value="ECO:0007669"/>
    <property type="project" value="TreeGrafter"/>
</dbReference>
<name>F4LQ10_TREBD</name>
<dbReference type="Proteomes" id="UP000006546">
    <property type="component" value="Chromosome"/>
</dbReference>
<evidence type="ECO:0000256" key="1">
    <source>
        <dbReference type="SAM" id="SignalP"/>
    </source>
</evidence>
<dbReference type="Pfam" id="PF01551">
    <property type="entry name" value="Peptidase_M23"/>
    <property type="match status" value="1"/>
</dbReference>
<dbReference type="eggNOG" id="COG0739">
    <property type="taxonomic scope" value="Bacteria"/>
</dbReference>
<keyword evidence="1" id="KW-0732">Signal</keyword>
<proteinExistence type="predicted"/>
<feature type="signal peptide" evidence="1">
    <location>
        <begin position="1"/>
        <end position="25"/>
    </location>
</feature>
<dbReference type="InterPro" id="IPR011055">
    <property type="entry name" value="Dup_hybrid_motif"/>
</dbReference>
<gene>
    <name evidence="3" type="ordered locus">Trebr_1666</name>
</gene>
<evidence type="ECO:0000313" key="3">
    <source>
        <dbReference type="EMBL" id="AEE17088.1"/>
    </source>
</evidence>
<organism evidence="3 4">
    <name type="scientific">Treponema brennaborense (strain DSM 12168 / CIP 105900 / DD5/3)</name>
    <dbReference type="NCBI Taxonomy" id="906968"/>
    <lineage>
        <taxon>Bacteria</taxon>
        <taxon>Pseudomonadati</taxon>
        <taxon>Spirochaetota</taxon>
        <taxon>Spirochaetia</taxon>
        <taxon>Spirochaetales</taxon>
        <taxon>Treponemataceae</taxon>
        <taxon>Treponema</taxon>
    </lineage>
</organism>
<keyword evidence="4" id="KW-1185">Reference proteome</keyword>
<dbReference type="KEGG" id="tbe:Trebr_1666"/>
<dbReference type="InterPro" id="IPR050570">
    <property type="entry name" value="Cell_wall_metabolism_enzyme"/>
</dbReference>
<dbReference type="InterPro" id="IPR016047">
    <property type="entry name" value="M23ase_b-sheet_dom"/>
</dbReference>
<accession>F4LQ10</accession>
<dbReference type="STRING" id="906968.Trebr_1666"/>
<evidence type="ECO:0000259" key="2">
    <source>
        <dbReference type="Pfam" id="PF01551"/>
    </source>
</evidence>
<dbReference type="PANTHER" id="PTHR21666">
    <property type="entry name" value="PEPTIDASE-RELATED"/>
    <property type="match status" value="1"/>
</dbReference>
<dbReference type="HOGENOM" id="CLU_083337_0_0_12"/>
<feature type="domain" description="M23ase beta-sheet core" evidence="2">
    <location>
        <begin position="56"/>
        <end position="156"/>
    </location>
</feature>
<dbReference type="PANTHER" id="PTHR21666:SF270">
    <property type="entry name" value="MUREIN HYDROLASE ACTIVATOR ENVC"/>
    <property type="match status" value="1"/>
</dbReference>
<dbReference type="CDD" id="cd12797">
    <property type="entry name" value="M23_peptidase"/>
    <property type="match status" value="1"/>
</dbReference>
<dbReference type="AlphaFoldDB" id="F4LQ10"/>